<keyword evidence="1" id="KW-1133">Transmembrane helix</keyword>
<proteinExistence type="predicted"/>
<keyword evidence="1" id="KW-0472">Membrane</keyword>
<dbReference type="STRING" id="1802401.A3B21_02195"/>
<name>A0A1F7UPG4_9BACT</name>
<dbReference type="Proteomes" id="UP000176897">
    <property type="component" value="Unassembled WGS sequence"/>
</dbReference>
<organism evidence="2 3">
    <name type="scientific">Candidatus Uhrbacteria bacterium RIFCSPLOWO2_01_FULL_47_24</name>
    <dbReference type="NCBI Taxonomy" id="1802401"/>
    <lineage>
        <taxon>Bacteria</taxon>
        <taxon>Candidatus Uhriibacteriota</taxon>
    </lineage>
</organism>
<feature type="transmembrane region" description="Helical" evidence="1">
    <location>
        <begin position="34"/>
        <end position="55"/>
    </location>
</feature>
<protein>
    <submittedName>
        <fullName evidence="2">Uncharacterized protein</fullName>
    </submittedName>
</protein>
<keyword evidence="1" id="KW-0812">Transmembrane</keyword>
<evidence type="ECO:0000313" key="2">
    <source>
        <dbReference type="EMBL" id="OGL80162.1"/>
    </source>
</evidence>
<comment type="caution">
    <text evidence="2">The sequence shown here is derived from an EMBL/GenBank/DDBJ whole genome shotgun (WGS) entry which is preliminary data.</text>
</comment>
<sequence>MLRVMVGGPLAVAMGFTLTGMAYGYCQGVKIPMHAVAAALTMFVLSGVVACHAIIKDIDS</sequence>
<gene>
    <name evidence="2" type="ORF">A3B21_02195</name>
</gene>
<dbReference type="EMBL" id="MGEJ01000014">
    <property type="protein sequence ID" value="OGL80162.1"/>
    <property type="molecule type" value="Genomic_DNA"/>
</dbReference>
<dbReference type="AlphaFoldDB" id="A0A1F7UPG4"/>
<accession>A0A1F7UPG4</accession>
<reference evidence="2 3" key="1">
    <citation type="journal article" date="2016" name="Nat. Commun.">
        <title>Thousands of microbial genomes shed light on interconnected biogeochemical processes in an aquifer system.</title>
        <authorList>
            <person name="Anantharaman K."/>
            <person name="Brown C.T."/>
            <person name="Hug L.A."/>
            <person name="Sharon I."/>
            <person name="Castelle C.J."/>
            <person name="Probst A.J."/>
            <person name="Thomas B.C."/>
            <person name="Singh A."/>
            <person name="Wilkins M.J."/>
            <person name="Karaoz U."/>
            <person name="Brodie E.L."/>
            <person name="Williams K.H."/>
            <person name="Hubbard S.S."/>
            <person name="Banfield J.F."/>
        </authorList>
    </citation>
    <scope>NUCLEOTIDE SEQUENCE [LARGE SCALE GENOMIC DNA]</scope>
</reference>
<evidence type="ECO:0000256" key="1">
    <source>
        <dbReference type="SAM" id="Phobius"/>
    </source>
</evidence>
<evidence type="ECO:0000313" key="3">
    <source>
        <dbReference type="Proteomes" id="UP000176897"/>
    </source>
</evidence>